<evidence type="ECO:0000259" key="4">
    <source>
        <dbReference type="Pfam" id="PF20674"/>
    </source>
</evidence>
<gene>
    <name evidence="6" type="ORF">GCM10023307_23690</name>
</gene>
<proteinExistence type="predicted"/>
<dbReference type="Pfam" id="PF20674">
    <property type="entry name" value="SpaA_3"/>
    <property type="match status" value="1"/>
</dbReference>
<evidence type="ECO:0000313" key="6">
    <source>
        <dbReference type="EMBL" id="GAA4797100.1"/>
    </source>
</evidence>
<dbReference type="InterPro" id="IPR047589">
    <property type="entry name" value="DUF11_rpt"/>
</dbReference>
<evidence type="ECO:0000313" key="7">
    <source>
        <dbReference type="Proteomes" id="UP001499959"/>
    </source>
</evidence>
<evidence type="ECO:0008006" key="8">
    <source>
        <dbReference type="Google" id="ProtNLM"/>
    </source>
</evidence>
<feature type="domain" description="DUF11" evidence="2">
    <location>
        <begin position="793"/>
        <end position="879"/>
    </location>
</feature>
<dbReference type="InterPro" id="IPR001434">
    <property type="entry name" value="OmcB-like_DUF11"/>
</dbReference>
<dbReference type="InterPro" id="IPR045474">
    <property type="entry name" value="GEVED"/>
</dbReference>
<feature type="region of interest" description="Disordered" evidence="1">
    <location>
        <begin position="1"/>
        <end position="21"/>
    </location>
</feature>
<evidence type="ECO:0000259" key="2">
    <source>
        <dbReference type="Pfam" id="PF01345"/>
    </source>
</evidence>
<dbReference type="InterPro" id="IPR048834">
    <property type="entry name" value="SpaA_pre-album"/>
</dbReference>
<evidence type="ECO:0000256" key="1">
    <source>
        <dbReference type="SAM" id="MobiDB-lite"/>
    </source>
</evidence>
<dbReference type="Proteomes" id="UP001499959">
    <property type="component" value="Unassembled WGS sequence"/>
</dbReference>
<feature type="domain" description="GEVED" evidence="3">
    <location>
        <begin position="455"/>
        <end position="533"/>
    </location>
</feature>
<dbReference type="NCBIfam" id="TIGR01451">
    <property type="entry name" value="B_ant_repeat"/>
    <property type="match status" value="1"/>
</dbReference>
<organism evidence="6 7">
    <name type="scientific">Lysobacter hankyongensis</name>
    <dbReference type="NCBI Taxonomy" id="1176535"/>
    <lineage>
        <taxon>Bacteria</taxon>
        <taxon>Pseudomonadati</taxon>
        <taxon>Pseudomonadota</taxon>
        <taxon>Gammaproteobacteria</taxon>
        <taxon>Lysobacterales</taxon>
        <taxon>Lysobacteraceae</taxon>
        <taxon>Lysobacter</taxon>
    </lineage>
</organism>
<dbReference type="Pfam" id="PF24514">
    <property type="entry name" value="SpaA_4"/>
    <property type="match status" value="1"/>
</dbReference>
<dbReference type="Pfam" id="PF20009">
    <property type="entry name" value="GEVED"/>
    <property type="match status" value="1"/>
</dbReference>
<dbReference type="InterPro" id="IPR055371">
    <property type="entry name" value="SpaA_PFL_dom_4"/>
</dbReference>
<sequence>MRMQYRGRAMGTERSNHPIDGGFPQRAFRRMRTWFAAAGIASLFGIVPAMPAHAAQVQHLTTQTATATGAGATGTPTIASFNIPAGKNRAVFVWATFERDHCSPADGTGGLCTSGNTAGTGLGDNWPEPRIGTPPATTTNSQITARLVGPGGTINKQNALVIGGTPSGDTRFITISTSPSGSPAGTAFFSVSSFHIVLLETEIDTLLGGAASGTVSITFPDVTTPSNAGDDALLLASVYQNVEQTPTGFVRNATATAQVTTGTPGNFNLAPAAYDAGQAPDEADDGKLVMAASSTTQGFATPTGHTSLTGSLVTGNNNGTYDTPNGNVNNEPNGMSGGAFYRNGGVTPGDLYTVTSSAPAATLVYGGTNASFLLESDNADVTDAPVSYGNATHTIAGIRLGATVDADSGLLNNATATGDDVNNTDDEDGVTLTPLLPTGETTIVPVSIQNASGFLNVWFDWNADGDFADAGEQMITNQAVAVGVTNLNIAVPVTAIIGPTFARFRVCTNNTALDNCSTPRGTVQSGEVEDYQFTVSRKLFLRKTTIGGVGGAFGFALSNTAQTTGTVTTSAVNTPTVVDGNTASTATLAYTIVAPTTAVTINENSLPAGWSFVGASCENASGTPVGSLSGSTYTITGAEVGASVSFTCTFTNSLLPILRLQKALPAGRFTATDQFTLTITGTGGPATVTTTGAGGTATGVATLNPGAVGATYTFSETAAAGANLANYQTTYACTNTLSGGQAPSGSGTSFSLTAVAGDSLTCTFSNARNNQADLRLTKTNTPGLNGEVDQAIDSVVSGTTTSYTLTVTNLGPDGANGAVLADPPPTNLTCTTASCIAAGGAACPPVTGAALVAALQGAGAPIPTLPANGSIAVTLTCTVD</sequence>
<comment type="caution">
    <text evidence="6">The sequence shown here is derived from an EMBL/GenBank/DDBJ whole genome shotgun (WGS) entry which is preliminary data.</text>
</comment>
<evidence type="ECO:0000259" key="5">
    <source>
        <dbReference type="Pfam" id="PF24514"/>
    </source>
</evidence>
<keyword evidence="7" id="KW-1185">Reference proteome</keyword>
<protein>
    <recommendedName>
        <fullName evidence="8">DUF11 domain-containing protein</fullName>
    </recommendedName>
</protein>
<feature type="domain" description="SpaA-like prealbumin fold" evidence="5">
    <location>
        <begin position="541"/>
        <end position="653"/>
    </location>
</feature>
<evidence type="ECO:0000259" key="3">
    <source>
        <dbReference type="Pfam" id="PF20009"/>
    </source>
</evidence>
<reference evidence="7" key="1">
    <citation type="journal article" date="2019" name="Int. J. Syst. Evol. Microbiol.">
        <title>The Global Catalogue of Microorganisms (GCM) 10K type strain sequencing project: providing services to taxonomists for standard genome sequencing and annotation.</title>
        <authorList>
            <consortium name="The Broad Institute Genomics Platform"/>
            <consortium name="The Broad Institute Genome Sequencing Center for Infectious Disease"/>
            <person name="Wu L."/>
            <person name="Ma J."/>
        </authorList>
    </citation>
    <scope>NUCLEOTIDE SEQUENCE [LARGE SCALE GENOMIC DNA]</scope>
    <source>
        <strain evidence="7">JCM 18204</strain>
    </source>
</reference>
<accession>A0ABP9BLH0</accession>
<dbReference type="EMBL" id="BAABJE010000012">
    <property type="protein sequence ID" value="GAA4797100.1"/>
    <property type="molecule type" value="Genomic_DNA"/>
</dbReference>
<name>A0ABP9BLH0_9GAMM</name>
<feature type="domain" description="SpaA-like prealbumin fold" evidence="4">
    <location>
        <begin position="658"/>
        <end position="767"/>
    </location>
</feature>
<dbReference type="Pfam" id="PF01345">
    <property type="entry name" value="DUF11"/>
    <property type="match status" value="1"/>
</dbReference>